<feature type="non-terminal residue" evidence="1">
    <location>
        <position position="1"/>
    </location>
</feature>
<dbReference type="AlphaFoldDB" id="A0AAF0U1K9"/>
<evidence type="ECO:0000313" key="2">
    <source>
        <dbReference type="Proteomes" id="UP001234989"/>
    </source>
</evidence>
<dbReference type="Proteomes" id="UP001234989">
    <property type="component" value="Chromosome 7"/>
</dbReference>
<protein>
    <submittedName>
        <fullName evidence="1">Uncharacterized protein</fullName>
    </submittedName>
</protein>
<reference evidence="1" key="1">
    <citation type="submission" date="2023-08" db="EMBL/GenBank/DDBJ databases">
        <title>A de novo genome assembly of Solanum verrucosum Schlechtendal, a Mexican diploid species geographically isolated from the other diploid A-genome species in potato relatives.</title>
        <authorList>
            <person name="Hosaka K."/>
        </authorList>
    </citation>
    <scope>NUCLEOTIDE SEQUENCE</scope>
    <source>
        <tissue evidence="1">Young leaves</tissue>
    </source>
</reference>
<accession>A0AAF0U1K9</accession>
<name>A0AAF0U1K9_SOLVR</name>
<sequence>SAWFLEEFCLVWMGGMGLHSCIAQVDFERKHGKSSFGLLSNLSCGLAFHLAYSYIRCTDVSWPASYYDADTGTQGQHRFAVDPAEYFRDVVGSVPTSISVF</sequence>
<gene>
    <name evidence="1" type="ORF">MTR67_030968</name>
</gene>
<dbReference type="EMBL" id="CP133618">
    <property type="protein sequence ID" value="WMV37583.1"/>
    <property type="molecule type" value="Genomic_DNA"/>
</dbReference>
<evidence type="ECO:0000313" key="1">
    <source>
        <dbReference type="EMBL" id="WMV37583.1"/>
    </source>
</evidence>
<organism evidence="1 2">
    <name type="scientific">Solanum verrucosum</name>
    <dbReference type="NCBI Taxonomy" id="315347"/>
    <lineage>
        <taxon>Eukaryota</taxon>
        <taxon>Viridiplantae</taxon>
        <taxon>Streptophyta</taxon>
        <taxon>Embryophyta</taxon>
        <taxon>Tracheophyta</taxon>
        <taxon>Spermatophyta</taxon>
        <taxon>Magnoliopsida</taxon>
        <taxon>eudicotyledons</taxon>
        <taxon>Gunneridae</taxon>
        <taxon>Pentapetalae</taxon>
        <taxon>asterids</taxon>
        <taxon>lamiids</taxon>
        <taxon>Solanales</taxon>
        <taxon>Solanaceae</taxon>
        <taxon>Solanoideae</taxon>
        <taxon>Solaneae</taxon>
        <taxon>Solanum</taxon>
    </lineage>
</organism>
<proteinExistence type="predicted"/>
<keyword evidence="2" id="KW-1185">Reference proteome</keyword>